<dbReference type="Proteomes" id="UP000807306">
    <property type="component" value="Unassembled WGS sequence"/>
</dbReference>
<keyword evidence="8" id="KW-1185">Reference proteome</keyword>
<dbReference type="InterPro" id="IPR006091">
    <property type="entry name" value="Acyl-CoA_Oxase/DH_mid-dom"/>
</dbReference>
<dbReference type="InterPro" id="IPR009100">
    <property type="entry name" value="AcylCoA_DH/oxidase_NM_dom_sf"/>
</dbReference>
<dbReference type="Pfam" id="PF00441">
    <property type="entry name" value="Acyl-CoA_dh_1"/>
    <property type="match status" value="1"/>
</dbReference>
<dbReference type="Pfam" id="PF02771">
    <property type="entry name" value="Acyl-CoA_dh_N"/>
    <property type="match status" value="1"/>
</dbReference>
<accession>A0A9P6JMH3</accession>
<dbReference type="Gene3D" id="1.20.140.10">
    <property type="entry name" value="Butyryl-CoA Dehydrogenase, subunit A, domain 3"/>
    <property type="match status" value="1"/>
</dbReference>
<evidence type="ECO:0000256" key="2">
    <source>
        <dbReference type="ARBA" id="ARBA00009347"/>
    </source>
</evidence>
<dbReference type="SUPFAM" id="SSF55856">
    <property type="entry name" value="Cytochrome b5-like heme/steroid binding domain"/>
    <property type="match status" value="1"/>
</dbReference>
<dbReference type="GO" id="GO:0050660">
    <property type="term" value="F:flavin adenine dinucleotide binding"/>
    <property type="evidence" value="ECO:0007669"/>
    <property type="project" value="InterPro"/>
</dbReference>
<keyword evidence="4" id="KW-0274">FAD</keyword>
<proteinExistence type="inferred from homology"/>
<dbReference type="PROSITE" id="PS00072">
    <property type="entry name" value="ACYL_COA_DH_1"/>
    <property type="match status" value="1"/>
</dbReference>
<feature type="domain" description="Cytochrome b5 heme-binding" evidence="6">
    <location>
        <begin position="5"/>
        <end position="84"/>
    </location>
</feature>
<dbReference type="Gene3D" id="1.10.540.10">
    <property type="entry name" value="Acyl-CoA dehydrogenase/oxidase, N-terminal domain"/>
    <property type="match status" value="1"/>
</dbReference>
<dbReference type="Pfam" id="PF02770">
    <property type="entry name" value="Acyl-CoA_dh_M"/>
    <property type="match status" value="1"/>
</dbReference>
<comment type="caution">
    <text evidence="7">The sequence shown here is derived from an EMBL/GenBank/DDBJ whole genome shotgun (WGS) entry which is preliminary data.</text>
</comment>
<dbReference type="GO" id="GO:0003995">
    <property type="term" value="F:acyl-CoA dehydrogenase activity"/>
    <property type="evidence" value="ECO:0007669"/>
    <property type="project" value="InterPro"/>
</dbReference>
<dbReference type="Pfam" id="PF00173">
    <property type="entry name" value="Cyt-b5"/>
    <property type="match status" value="1"/>
</dbReference>
<name>A0A9P6JMH3_9AGAR</name>
<dbReference type="InterPro" id="IPR006089">
    <property type="entry name" value="Acyl-CoA_DH_CS"/>
</dbReference>
<evidence type="ECO:0000256" key="3">
    <source>
        <dbReference type="ARBA" id="ARBA00022630"/>
    </source>
</evidence>
<dbReference type="InterPro" id="IPR046373">
    <property type="entry name" value="Acyl-CoA_Oxase/DH_mid-dom_sf"/>
</dbReference>
<dbReference type="InterPro" id="IPR050741">
    <property type="entry name" value="Acyl-CoA_dehydrogenase"/>
</dbReference>
<reference evidence="7" key="1">
    <citation type="submission" date="2020-11" db="EMBL/GenBank/DDBJ databases">
        <authorList>
            <consortium name="DOE Joint Genome Institute"/>
            <person name="Ahrendt S."/>
            <person name="Riley R."/>
            <person name="Andreopoulos W."/>
            <person name="Labutti K."/>
            <person name="Pangilinan J."/>
            <person name="Ruiz-Duenas F.J."/>
            <person name="Barrasa J.M."/>
            <person name="Sanchez-Garcia M."/>
            <person name="Camarero S."/>
            <person name="Miyauchi S."/>
            <person name="Serrano A."/>
            <person name="Linde D."/>
            <person name="Babiker R."/>
            <person name="Drula E."/>
            <person name="Ayuso-Fernandez I."/>
            <person name="Pacheco R."/>
            <person name="Padilla G."/>
            <person name="Ferreira P."/>
            <person name="Barriuso J."/>
            <person name="Kellner H."/>
            <person name="Castanera R."/>
            <person name="Alfaro M."/>
            <person name="Ramirez L."/>
            <person name="Pisabarro A.G."/>
            <person name="Kuo A."/>
            <person name="Tritt A."/>
            <person name="Lipzen A."/>
            <person name="He G."/>
            <person name="Yan M."/>
            <person name="Ng V."/>
            <person name="Cullen D."/>
            <person name="Martin F."/>
            <person name="Rosso M.-N."/>
            <person name="Henrissat B."/>
            <person name="Hibbett D."/>
            <person name="Martinez A.T."/>
            <person name="Grigoriev I.V."/>
        </authorList>
    </citation>
    <scope>NUCLEOTIDE SEQUENCE</scope>
    <source>
        <strain evidence="7">CBS 506.95</strain>
    </source>
</reference>
<dbReference type="PANTHER" id="PTHR48083:SF28">
    <property type="entry name" value="ACYL-COA DEHYDROGENASE FAMILY PROTEIN (AFU_ORTHOLOGUE AFUA_6G10880)-RELATED"/>
    <property type="match status" value="1"/>
</dbReference>
<dbReference type="OrthoDB" id="2588832at2759"/>
<dbReference type="InterPro" id="IPR009075">
    <property type="entry name" value="AcylCo_DH/oxidase_C"/>
</dbReference>
<dbReference type="EMBL" id="MU157881">
    <property type="protein sequence ID" value="KAF9525679.1"/>
    <property type="molecule type" value="Genomic_DNA"/>
</dbReference>
<dbReference type="GO" id="GO:0005737">
    <property type="term" value="C:cytoplasm"/>
    <property type="evidence" value="ECO:0007669"/>
    <property type="project" value="TreeGrafter"/>
</dbReference>
<evidence type="ECO:0000313" key="8">
    <source>
        <dbReference type="Proteomes" id="UP000807306"/>
    </source>
</evidence>
<dbReference type="InterPro" id="IPR036250">
    <property type="entry name" value="AcylCo_DH-like_C"/>
</dbReference>
<keyword evidence="5" id="KW-0560">Oxidoreductase</keyword>
<keyword evidence="3" id="KW-0285">Flavoprotein</keyword>
<dbReference type="SMART" id="SM01117">
    <property type="entry name" value="Cyt-b5"/>
    <property type="match status" value="1"/>
</dbReference>
<dbReference type="GO" id="GO:0033539">
    <property type="term" value="P:fatty acid beta-oxidation using acyl-CoA dehydrogenase"/>
    <property type="evidence" value="ECO:0007669"/>
    <property type="project" value="TreeGrafter"/>
</dbReference>
<evidence type="ECO:0000313" key="7">
    <source>
        <dbReference type="EMBL" id="KAF9525679.1"/>
    </source>
</evidence>
<dbReference type="InterPro" id="IPR036400">
    <property type="entry name" value="Cyt_B5-like_heme/steroid_sf"/>
</dbReference>
<evidence type="ECO:0000256" key="4">
    <source>
        <dbReference type="ARBA" id="ARBA00022827"/>
    </source>
</evidence>
<evidence type="ECO:0000259" key="6">
    <source>
        <dbReference type="PROSITE" id="PS50255"/>
    </source>
</evidence>
<dbReference type="Gene3D" id="2.40.110.10">
    <property type="entry name" value="Butyryl-CoA Dehydrogenase, subunit A, domain 2"/>
    <property type="match status" value="1"/>
</dbReference>
<dbReference type="InterPro" id="IPR001199">
    <property type="entry name" value="Cyt_B5-like_heme/steroid-bd"/>
</dbReference>
<dbReference type="PANTHER" id="PTHR48083">
    <property type="entry name" value="MEDIUM-CHAIN SPECIFIC ACYL-COA DEHYDROGENASE, MITOCHONDRIAL-RELATED"/>
    <property type="match status" value="1"/>
</dbReference>
<comment type="similarity">
    <text evidence="2">Belongs to the acyl-CoA dehydrogenase family.</text>
</comment>
<dbReference type="SUPFAM" id="SSF56645">
    <property type="entry name" value="Acyl-CoA dehydrogenase NM domain-like"/>
    <property type="match status" value="1"/>
</dbReference>
<protein>
    <submittedName>
        <fullName evidence="7">Acyl-CoA dehydrogenase/oxidase</fullName>
    </submittedName>
</protein>
<evidence type="ECO:0000256" key="1">
    <source>
        <dbReference type="ARBA" id="ARBA00001974"/>
    </source>
</evidence>
<organism evidence="7 8">
    <name type="scientific">Crepidotus variabilis</name>
    <dbReference type="NCBI Taxonomy" id="179855"/>
    <lineage>
        <taxon>Eukaryota</taxon>
        <taxon>Fungi</taxon>
        <taxon>Dikarya</taxon>
        <taxon>Basidiomycota</taxon>
        <taxon>Agaricomycotina</taxon>
        <taxon>Agaricomycetes</taxon>
        <taxon>Agaricomycetidae</taxon>
        <taxon>Agaricales</taxon>
        <taxon>Agaricineae</taxon>
        <taxon>Crepidotaceae</taxon>
        <taxon>Crepidotus</taxon>
    </lineage>
</organism>
<comment type="cofactor">
    <cofactor evidence="1">
        <name>FAD</name>
        <dbReference type="ChEBI" id="CHEBI:57692"/>
    </cofactor>
</comment>
<dbReference type="PROSITE" id="PS50255">
    <property type="entry name" value="CYTOCHROME_B5_2"/>
    <property type="match status" value="1"/>
</dbReference>
<dbReference type="InterPro" id="IPR013786">
    <property type="entry name" value="AcylCoA_DH/ox_N"/>
</dbReference>
<dbReference type="Gene3D" id="3.10.120.10">
    <property type="entry name" value="Cytochrome b5-like heme/steroid binding domain"/>
    <property type="match status" value="1"/>
</dbReference>
<dbReference type="AlphaFoldDB" id="A0A9P6JMH3"/>
<gene>
    <name evidence="7" type="ORF">CPB83DRAFT_896847</name>
</gene>
<dbReference type="SUPFAM" id="SSF47203">
    <property type="entry name" value="Acyl-CoA dehydrogenase C-terminal domain-like"/>
    <property type="match status" value="1"/>
</dbReference>
<evidence type="ECO:0000256" key="5">
    <source>
        <dbReference type="ARBA" id="ARBA00023002"/>
    </source>
</evidence>
<sequence>MSQAVRSFSKGEVAKHAFVGDLWVVIDLVVYDLSKFAPMHPGGISILLNEEVAGQDATQAFFGLHRQEVLNKLQYQKLRIGVIEGAPANAFPTVAPSDALDKVPYAEPAWLTEGYHSPYFSEGHRRFQKVVRKFVKEVVYPDAQKKEEDGKPPSKEVLQALADTNIIAMRLGSGRHLEGRVLLEGAVRPEEFDIFHEMILWEEFSHIHARGYSDGLAAGVCIGLPPVLNFGNEKLKDAIIEDILSGKKLICLAVSEAFAGSDVAGMKCSAKRTEGGWIVNGTSQGTKWITNGMQADYFTTACRNQSNGSIMLMVVERGQGMSTKLIRTSYSTSAGTAFVTFDNMFVPDDFVISETEGLKIVLSNFNHERWVLTTASIGIYHRWVNQRRVFGKPLSSQAVVRSKLAAIISRVESCQNWLENVTYQMKNMNYVQQATEIAGQMALLKMYTTRASQDTARDAVQIFGGRGITKTGMGKHIEHFHRSLLIDAVGGGAEDIMADLGVRQALRKMPKNARL</sequence>
<dbReference type="InterPro" id="IPR037069">
    <property type="entry name" value="AcylCoA_DH/ox_N_sf"/>
</dbReference>